<protein>
    <submittedName>
        <fullName evidence="3">Class I SAM-dependent methyltransferase</fullName>
    </submittedName>
</protein>
<dbReference type="PANTHER" id="PTHR43861:SF3">
    <property type="entry name" value="PUTATIVE (AFU_ORTHOLOGUE AFUA_2G14390)-RELATED"/>
    <property type="match status" value="1"/>
</dbReference>
<reference evidence="3 4" key="1">
    <citation type="submission" date="2018-03" db="EMBL/GenBank/DDBJ databases">
        <authorList>
            <person name="Keele B.F."/>
        </authorList>
    </citation>
    <scope>NUCLEOTIDE SEQUENCE [LARGE SCALE GENOMIC DNA]</scope>
    <source>
        <strain evidence="3 4">D20</strain>
    </source>
</reference>
<dbReference type="EMBL" id="PZKC01000007">
    <property type="protein sequence ID" value="PTD96236.1"/>
    <property type="molecule type" value="Genomic_DNA"/>
</dbReference>
<sequence>MGREEWNRRYAVSEFLWTVDANRFLVAEVAGLPPGRALDLATGEGRNAVWLAEQGWDVCAVDFAELGLQKARRLAGARGVAGRVSLEAADLRSYRPEPGGFDLVTLIYLQVPQAELQPILLKAAQAVAPGGTFLLVAHDTSNRADGFGGPQDPAVLYTAEQVVTAVGHELVIEKAHTVERIVGTDDGPRVAIDCLVRGWRLP</sequence>
<dbReference type="CDD" id="cd02440">
    <property type="entry name" value="AdoMet_MTases"/>
    <property type="match status" value="1"/>
</dbReference>
<dbReference type="InterPro" id="IPR029063">
    <property type="entry name" value="SAM-dependent_MTases_sf"/>
</dbReference>
<dbReference type="GO" id="GO:0032259">
    <property type="term" value="P:methylation"/>
    <property type="evidence" value="ECO:0007669"/>
    <property type="project" value="UniProtKB-KW"/>
</dbReference>
<keyword evidence="1 3" id="KW-0808">Transferase</keyword>
<accession>A0A2T4IEU9</accession>
<dbReference type="PANTHER" id="PTHR43861">
    <property type="entry name" value="TRANS-ACONITATE 2-METHYLTRANSFERASE-RELATED"/>
    <property type="match status" value="1"/>
</dbReference>
<evidence type="ECO:0000259" key="2">
    <source>
        <dbReference type="Pfam" id="PF13649"/>
    </source>
</evidence>
<dbReference type="OrthoDB" id="9786503at2"/>
<dbReference type="Proteomes" id="UP000241193">
    <property type="component" value="Unassembled WGS sequence"/>
</dbReference>
<dbReference type="GO" id="GO:0008168">
    <property type="term" value="F:methyltransferase activity"/>
    <property type="evidence" value="ECO:0007669"/>
    <property type="project" value="UniProtKB-KW"/>
</dbReference>
<dbReference type="InterPro" id="IPR041698">
    <property type="entry name" value="Methyltransf_25"/>
</dbReference>
<feature type="domain" description="Methyltransferase" evidence="2">
    <location>
        <begin position="38"/>
        <end position="131"/>
    </location>
</feature>
<evidence type="ECO:0000256" key="1">
    <source>
        <dbReference type="ARBA" id="ARBA00022679"/>
    </source>
</evidence>
<gene>
    <name evidence="3" type="ORF">C8261_09945</name>
</gene>
<keyword evidence="4" id="KW-1185">Reference proteome</keyword>
<dbReference type="Gene3D" id="3.40.50.150">
    <property type="entry name" value="Vaccinia Virus protein VP39"/>
    <property type="match status" value="1"/>
</dbReference>
<organism evidence="3 4">
    <name type="scientific">Pseudothauera lacus</name>
    <dbReference type="NCBI Taxonomy" id="2136175"/>
    <lineage>
        <taxon>Bacteria</taxon>
        <taxon>Pseudomonadati</taxon>
        <taxon>Pseudomonadota</taxon>
        <taxon>Betaproteobacteria</taxon>
        <taxon>Rhodocyclales</taxon>
        <taxon>Zoogloeaceae</taxon>
        <taxon>Pseudothauera</taxon>
    </lineage>
</organism>
<name>A0A2T4IEU9_9RHOO</name>
<reference evidence="3 4" key="2">
    <citation type="submission" date="2018-04" db="EMBL/GenBank/DDBJ databases">
        <title>Thauera lacus sp. nov., isolated from an saline lake in Inner Mongolia, China.</title>
        <authorList>
            <person name="Liang Q.-Y."/>
        </authorList>
    </citation>
    <scope>NUCLEOTIDE SEQUENCE [LARGE SCALE GENOMIC DNA]</scope>
    <source>
        <strain evidence="3 4">D20</strain>
    </source>
</reference>
<dbReference type="SUPFAM" id="SSF53335">
    <property type="entry name" value="S-adenosyl-L-methionine-dependent methyltransferases"/>
    <property type="match status" value="1"/>
</dbReference>
<comment type="caution">
    <text evidence="3">The sequence shown here is derived from an EMBL/GenBank/DDBJ whole genome shotgun (WGS) entry which is preliminary data.</text>
</comment>
<evidence type="ECO:0000313" key="4">
    <source>
        <dbReference type="Proteomes" id="UP000241193"/>
    </source>
</evidence>
<dbReference type="AlphaFoldDB" id="A0A2T4IEU9"/>
<proteinExistence type="predicted"/>
<evidence type="ECO:0000313" key="3">
    <source>
        <dbReference type="EMBL" id="PTD96236.1"/>
    </source>
</evidence>
<dbReference type="Pfam" id="PF13649">
    <property type="entry name" value="Methyltransf_25"/>
    <property type="match status" value="1"/>
</dbReference>
<keyword evidence="3" id="KW-0489">Methyltransferase</keyword>